<keyword evidence="2" id="KW-1185">Reference proteome</keyword>
<accession>R2Q7J5</accession>
<organism evidence="1 2">
    <name type="scientific">Enterococcus pallens ATCC BAA-351</name>
    <dbReference type="NCBI Taxonomy" id="1158607"/>
    <lineage>
        <taxon>Bacteria</taxon>
        <taxon>Bacillati</taxon>
        <taxon>Bacillota</taxon>
        <taxon>Bacilli</taxon>
        <taxon>Lactobacillales</taxon>
        <taxon>Enterococcaceae</taxon>
        <taxon>Enterococcus</taxon>
    </lineage>
</organism>
<protein>
    <submittedName>
        <fullName evidence="1">Uncharacterized protein</fullName>
    </submittedName>
</protein>
<dbReference type="AlphaFoldDB" id="R2Q7J5"/>
<name>R2Q7J5_9ENTE</name>
<dbReference type="Proteomes" id="UP000013782">
    <property type="component" value="Unassembled WGS sequence"/>
</dbReference>
<dbReference type="HOGENOM" id="CLU_2989706_0_0_9"/>
<evidence type="ECO:0000313" key="1">
    <source>
        <dbReference type="EMBL" id="EOH91268.1"/>
    </source>
</evidence>
<proteinExistence type="predicted"/>
<evidence type="ECO:0000313" key="2">
    <source>
        <dbReference type="Proteomes" id="UP000013782"/>
    </source>
</evidence>
<comment type="caution">
    <text evidence="1">The sequence shown here is derived from an EMBL/GenBank/DDBJ whole genome shotgun (WGS) entry which is preliminary data.</text>
</comment>
<dbReference type="EMBL" id="AJAQ01000035">
    <property type="protein sequence ID" value="EOH91268.1"/>
    <property type="molecule type" value="Genomic_DNA"/>
</dbReference>
<reference evidence="1 2" key="1">
    <citation type="submission" date="2013-02" db="EMBL/GenBank/DDBJ databases">
        <title>The Genome Sequence of Enterococcus pallens BAA-351.</title>
        <authorList>
            <consortium name="The Broad Institute Genome Sequencing Platform"/>
            <consortium name="The Broad Institute Genome Sequencing Center for Infectious Disease"/>
            <person name="Earl A.M."/>
            <person name="Gilmore M.S."/>
            <person name="Lebreton F."/>
            <person name="Walker B."/>
            <person name="Young S.K."/>
            <person name="Zeng Q."/>
            <person name="Gargeya S."/>
            <person name="Fitzgerald M."/>
            <person name="Haas B."/>
            <person name="Abouelleil A."/>
            <person name="Alvarado L."/>
            <person name="Arachchi H.M."/>
            <person name="Berlin A.M."/>
            <person name="Chapman S.B."/>
            <person name="Dewar J."/>
            <person name="Goldberg J."/>
            <person name="Griggs A."/>
            <person name="Gujja S."/>
            <person name="Hansen M."/>
            <person name="Howarth C."/>
            <person name="Imamovic A."/>
            <person name="Larimer J."/>
            <person name="McCowan C."/>
            <person name="Murphy C."/>
            <person name="Neiman D."/>
            <person name="Pearson M."/>
            <person name="Priest M."/>
            <person name="Roberts A."/>
            <person name="Saif S."/>
            <person name="Shea T."/>
            <person name="Sisk P."/>
            <person name="Sykes S."/>
            <person name="Wortman J."/>
            <person name="Nusbaum C."/>
            <person name="Birren B."/>
        </authorList>
    </citation>
    <scope>NUCLEOTIDE SEQUENCE [LARGE SCALE GENOMIC DNA]</scope>
    <source>
        <strain evidence="1 2">ATCC BAA-351</strain>
    </source>
</reference>
<gene>
    <name evidence="1" type="ORF">UAU_03807</name>
</gene>
<dbReference type="RefSeq" id="WP_010758776.1">
    <property type="nucleotide sequence ID" value="NZ_ASWD01000008.1"/>
</dbReference>
<sequence length="57" mass="6831">MDKVKHLPESNELIVGIVKRSKMTEASLRQFRIGKSRVIFLQFIKRIWESENINFLR</sequence>